<dbReference type="EMBL" id="AVPF01000017">
    <property type="protein sequence ID" value="KGX89264.1"/>
    <property type="molecule type" value="Genomic_DNA"/>
</dbReference>
<dbReference type="GO" id="GO:0030170">
    <property type="term" value="F:pyridoxal phosphate binding"/>
    <property type="evidence" value="ECO:0007669"/>
    <property type="project" value="UniProtKB-ARBA"/>
</dbReference>
<evidence type="ECO:0000256" key="3">
    <source>
        <dbReference type="PIRSR" id="PIRSR000390-1"/>
    </source>
</evidence>
<evidence type="ECO:0000313" key="6">
    <source>
        <dbReference type="EMBL" id="KGX89264.1"/>
    </source>
</evidence>
<evidence type="ECO:0000256" key="2">
    <source>
        <dbReference type="ARBA" id="ARBA00037999"/>
    </source>
</evidence>
<dbReference type="eggNOG" id="COG0399">
    <property type="taxonomic scope" value="Bacteria"/>
</dbReference>
<protein>
    <submittedName>
        <fullName evidence="6">Pleiotropic regulatory protein</fullName>
    </submittedName>
</protein>
<dbReference type="InterPro" id="IPR000653">
    <property type="entry name" value="DegT/StrS_aminotransferase"/>
</dbReference>
<evidence type="ECO:0000313" key="7">
    <source>
        <dbReference type="Proteomes" id="UP000030403"/>
    </source>
</evidence>
<keyword evidence="1 4" id="KW-0663">Pyridoxal phosphate</keyword>
<gene>
    <name evidence="6" type="ORF">N783_07150</name>
</gene>
<keyword evidence="7" id="KW-1185">Reference proteome</keyword>
<dbReference type="RefSeq" id="WP_027448451.1">
    <property type="nucleotide sequence ID" value="NZ_KE384333.1"/>
</dbReference>
<dbReference type="Gene3D" id="3.90.1150.10">
    <property type="entry name" value="Aspartate Aminotransferase, domain 1"/>
    <property type="match status" value="1"/>
</dbReference>
<dbReference type="AlphaFoldDB" id="A0A0A5GB47"/>
<evidence type="ECO:0000256" key="1">
    <source>
        <dbReference type="ARBA" id="ARBA00022898"/>
    </source>
</evidence>
<sequence length="372" mass="41478">MIPMVDLKSELELMKEPILNAIKEVVESTSYILGDKGATLEKQIAEYVDAKYGIGVANGTDALLLSLKALGIGAGDEVITTPFTFFASGEVIANVDATPVFVDIDPNTYNIDPQEVKKAVTPKTKAIMIVHIFGQTAKMDSLLEIAKENNLKVIEDACQAIGTEYKGKRIGSIGDIGCFSFFPSKNLGAFGDAGMIVTNSKELYDKVIELRNHGSNIKYNHTTLGFNSRLDEIQAAILLEKLKYLDIFLEARKKIATNYSRELSDIVKTPPIYTTREHTFHQYSIETPYRNELSNYLQQKQISTAIYYPTPLHLQEAFKYLNYQNGKFPVAEFSSENILALPIGPTLTEDHQGYIISCIRDFFDIKINSTSE</sequence>
<name>A0A0A5GB47_9BACI</name>
<evidence type="ECO:0000256" key="4">
    <source>
        <dbReference type="PIRSR" id="PIRSR000390-2"/>
    </source>
</evidence>
<dbReference type="InterPro" id="IPR015422">
    <property type="entry name" value="PyrdxlP-dep_Trfase_small"/>
</dbReference>
<dbReference type="Pfam" id="PF01041">
    <property type="entry name" value="DegT_DnrJ_EryC1"/>
    <property type="match status" value="1"/>
</dbReference>
<accession>A0A0A5GB47</accession>
<dbReference type="SUPFAM" id="SSF53383">
    <property type="entry name" value="PLP-dependent transferases"/>
    <property type="match status" value="1"/>
</dbReference>
<dbReference type="PANTHER" id="PTHR30244">
    <property type="entry name" value="TRANSAMINASE"/>
    <property type="match status" value="1"/>
</dbReference>
<dbReference type="InterPro" id="IPR015421">
    <property type="entry name" value="PyrdxlP-dep_Trfase_major"/>
</dbReference>
<reference evidence="6 7" key="1">
    <citation type="submission" date="2013-08" db="EMBL/GenBank/DDBJ databases">
        <authorList>
            <person name="Huang J."/>
            <person name="Wang G."/>
        </authorList>
    </citation>
    <scope>NUCLEOTIDE SEQUENCE [LARGE SCALE GENOMIC DNA]</scope>
    <source>
        <strain evidence="6 7">BH030004</strain>
    </source>
</reference>
<dbReference type="OrthoDB" id="9810913at2"/>
<comment type="similarity">
    <text evidence="2 5">Belongs to the DegT/DnrJ/EryC1 family.</text>
</comment>
<evidence type="ECO:0000256" key="5">
    <source>
        <dbReference type="RuleBase" id="RU004508"/>
    </source>
</evidence>
<dbReference type="Proteomes" id="UP000030403">
    <property type="component" value="Unassembled WGS sequence"/>
</dbReference>
<dbReference type="Gene3D" id="3.40.640.10">
    <property type="entry name" value="Type I PLP-dependent aspartate aminotransferase-like (Major domain)"/>
    <property type="match status" value="1"/>
</dbReference>
<feature type="modified residue" description="N6-(pyridoxal phosphate)lysine" evidence="4">
    <location>
        <position position="185"/>
    </location>
</feature>
<feature type="active site" description="Proton acceptor" evidence="3">
    <location>
        <position position="185"/>
    </location>
</feature>
<dbReference type="GO" id="GO:0000271">
    <property type="term" value="P:polysaccharide biosynthetic process"/>
    <property type="evidence" value="ECO:0007669"/>
    <property type="project" value="TreeGrafter"/>
</dbReference>
<dbReference type="PANTHER" id="PTHR30244:SF36">
    <property type="entry name" value="3-OXO-GLUCOSE-6-PHOSPHATE:GLUTAMATE AMINOTRANSFERASE"/>
    <property type="match status" value="1"/>
</dbReference>
<comment type="caution">
    <text evidence="6">The sequence shown here is derived from an EMBL/GenBank/DDBJ whole genome shotgun (WGS) entry which is preliminary data.</text>
</comment>
<dbReference type="GO" id="GO:0008483">
    <property type="term" value="F:transaminase activity"/>
    <property type="evidence" value="ECO:0007669"/>
    <property type="project" value="TreeGrafter"/>
</dbReference>
<organism evidence="6 7">
    <name type="scientific">Pontibacillus marinus BH030004 = DSM 16465</name>
    <dbReference type="NCBI Taxonomy" id="1385511"/>
    <lineage>
        <taxon>Bacteria</taxon>
        <taxon>Bacillati</taxon>
        <taxon>Bacillota</taxon>
        <taxon>Bacilli</taxon>
        <taxon>Bacillales</taxon>
        <taxon>Bacillaceae</taxon>
        <taxon>Pontibacillus</taxon>
    </lineage>
</organism>
<proteinExistence type="inferred from homology"/>
<dbReference type="PIRSF" id="PIRSF000390">
    <property type="entry name" value="PLP_StrS"/>
    <property type="match status" value="1"/>
</dbReference>
<dbReference type="FunFam" id="3.40.640.10:FF:000089">
    <property type="entry name" value="Aminotransferase, DegT/DnrJ/EryC1/StrS family"/>
    <property type="match status" value="1"/>
</dbReference>
<dbReference type="STRING" id="1385511.GCA_000425225_01571"/>
<dbReference type="InterPro" id="IPR015424">
    <property type="entry name" value="PyrdxlP-dep_Trfase"/>
</dbReference>
<dbReference type="CDD" id="cd00616">
    <property type="entry name" value="AHBA_syn"/>
    <property type="match status" value="1"/>
</dbReference>